<sequence length="170" mass="18687">IDKESVGRIDPIFSGGGQERALRPGTLATHQIIGMARAYRIAKDKMVDDHDHLTTCRKVFLENCKDLKGIQINSNSGDTYPGILSISAQGLHAESIIYDMRTIAVSRGSACTSDNEEPSHVLKAMGLAQDFINGTIRFSFGRNTTLEEAQYASELYGNSVNRLNRLRGIN</sequence>
<dbReference type="SUPFAM" id="SSF53383">
    <property type="entry name" value="PLP-dependent transferases"/>
    <property type="match status" value="1"/>
</dbReference>
<dbReference type="InterPro" id="IPR015422">
    <property type="entry name" value="PyrdxlP-dep_Trfase_small"/>
</dbReference>
<dbReference type="InterPro" id="IPR000192">
    <property type="entry name" value="Aminotrans_V_dom"/>
</dbReference>
<dbReference type="AlphaFoldDB" id="A0A383EFA8"/>
<evidence type="ECO:0000256" key="1">
    <source>
        <dbReference type="ARBA" id="ARBA00001933"/>
    </source>
</evidence>
<protein>
    <recommendedName>
        <fullName evidence="2">Aminotransferase class V domain-containing protein</fullName>
    </recommendedName>
</protein>
<dbReference type="InterPro" id="IPR015424">
    <property type="entry name" value="PyrdxlP-dep_Trfase"/>
</dbReference>
<proteinExistence type="predicted"/>
<dbReference type="Gene3D" id="3.90.1150.10">
    <property type="entry name" value="Aspartate Aminotransferase, domain 1"/>
    <property type="match status" value="1"/>
</dbReference>
<evidence type="ECO:0000259" key="2">
    <source>
        <dbReference type="Pfam" id="PF00266"/>
    </source>
</evidence>
<gene>
    <name evidence="3" type="ORF">METZ01_LOCUS508158</name>
</gene>
<accession>A0A383EFA8</accession>
<dbReference type="PANTHER" id="PTHR11601">
    <property type="entry name" value="CYSTEINE DESULFURYLASE FAMILY MEMBER"/>
    <property type="match status" value="1"/>
</dbReference>
<organism evidence="3">
    <name type="scientific">marine metagenome</name>
    <dbReference type="NCBI Taxonomy" id="408172"/>
    <lineage>
        <taxon>unclassified sequences</taxon>
        <taxon>metagenomes</taxon>
        <taxon>ecological metagenomes</taxon>
    </lineage>
</organism>
<dbReference type="Pfam" id="PF00266">
    <property type="entry name" value="Aminotran_5"/>
    <property type="match status" value="1"/>
</dbReference>
<dbReference type="PANTHER" id="PTHR11601:SF34">
    <property type="entry name" value="CYSTEINE DESULFURASE"/>
    <property type="match status" value="1"/>
</dbReference>
<feature type="domain" description="Aminotransferase class V" evidence="2">
    <location>
        <begin position="20"/>
        <end position="150"/>
    </location>
</feature>
<dbReference type="EMBL" id="UINC01225299">
    <property type="protein sequence ID" value="SVE55304.1"/>
    <property type="molecule type" value="Genomic_DNA"/>
</dbReference>
<evidence type="ECO:0000313" key="3">
    <source>
        <dbReference type="EMBL" id="SVE55304.1"/>
    </source>
</evidence>
<feature type="non-terminal residue" evidence="3">
    <location>
        <position position="1"/>
    </location>
</feature>
<reference evidence="3" key="1">
    <citation type="submission" date="2018-05" db="EMBL/GenBank/DDBJ databases">
        <authorList>
            <person name="Lanie J.A."/>
            <person name="Ng W.-L."/>
            <person name="Kazmierczak K.M."/>
            <person name="Andrzejewski T.M."/>
            <person name="Davidsen T.M."/>
            <person name="Wayne K.J."/>
            <person name="Tettelin H."/>
            <person name="Glass J.I."/>
            <person name="Rusch D."/>
            <person name="Podicherti R."/>
            <person name="Tsui H.-C.T."/>
            <person name="Winkler M.E."/>
        </authorList>
    </citation>
    <scope>NUCLEOTIDE SEQUENCE</scope>
</reference>
<comment type="cofactor">
    <cofactor evidence="1">
        <name>pyridoxal 5'-phosphate</name>
        <dbReference type="ChEBI" id="CHEBI:597326"/>
    </cofactor>
</comment>
<name>A0A383EFA8_9ZZZZ</name>